<evidence type="ECO:0000313" key="2">
    <source>
        <dbReference type="Proteomes" id="UP000016064"/>
    </source>
</evidence>
<reference evidence="1 2" key="1">
    <citation type="submission" date="2013-07" db="EMBL/GenBank/DDBJ databases">
        <title>Isolation of a new Chlamydia species from the feral Sacred Ibis (Threskiornis aethiopicus): Chlamydia ibidis.</title>
        <authorList>
            <person name="Vorimore F."/>
            <person name="Hsia R.-C."/>
            <person name="Huot-Creasy H."/>
            <person name="Bastian S."/>
            <person name="Deruyter L."/>
            <person name="Passet A."/>
            <person name="Sachse K."/>
            <person name="Bavoil P."/>
            <person name="Myers G."/>
            <person name="Laroucau K."/>
        </authorList>
    </citation>
    <scope>NUCLEOTIDE SEQUENCE [LARGE SCALE GENOMIC DNA]</scope>
    <source>
        <strain evidence="1 2">10-1398/6</strain>
    </source>
</reference>
<sequence length="59" mass="6698">MLPASQIQQQLARLEFVNDQLYAELEYVNMLLCAIGFPEGLTTIKAIAHEVLTEDEFLD</sequence>
<keyword evidence="2" id="KW-1185">Reference proteome</keyword>
<protein>
    <submittedName>
        <fullName evidence="1">Uncharacterized protein</fullName>
    </submittedName>
</protein>
<proteinExistence type="predicted"/>
<dbReference type="EMBL" id="APJW01000001">
    <property type="protein sequence ID" value="EQM62925.1"/>
    <property type="molecule type" value="Genomic_DNA"/>
</dbReference>
<accession>A0ABN0N034</accession>
<gene>
    <name evidence="1" type="ORF">H359_0082</name>
</gene>
<evidence type="ECO:0000313" key="1">
    <source>
        <dbReference type="EMBL" id="EQM62925.1"/>
    </source>
</evidence>
<dbReference type="Proteomes" id="UP000016064">
    <property type="component" value="Unassembled WGS sequence"/>
</dbReference>
<name>A0ABN0N034_9CHLA</name>
<dbReference type="RefSeq" id="WP_020370735.1">
    <property type="nucleotide sequence ID" value="NZ_APJW01000001.1"/>
</dbReference>
<comment type="caution">
    <text evidence="1">The sequence shown here is derived from an EMBL/GenBank/DDBJ whole genome shotgun (WGS) entry which is preliminary data.</text>
</comment>
<organism evidence="1 2">
    <name type="scientific">Chlamydia ibidis 10-1398/6</name>
    <dbReference type="NCBI Taxonomy" id="1046581"/>
    <lineage>
        <taxon>Bacteria</taxon>
        <taxon>Pseudomonadati</taxon>
        <taxon>Chlamydiota</taxon>
        <taxon>Chlamydiia</taxon>
        <taxon>Chlamydiales</taxon>
        <taxon>Chlamydiaceae</taxon>
        <taxon>Chlamydia/Chlamydophila group</taxon>
        <taxon>Chlamydia</taxon>
    </lineage>
</organism>